<evidence type="ECO:0000256" key="7">
    <source>
        <dbReference type="HAMAP-Rule" id="MF_01376"/>
    </source>
</evidence>
<dbReference type="InterPro" id="IPR005835">
    <property type="entry name" value="NTP_transferase_dom"/>
</dbReference>
<name>A0ABT8GU91_9BACL</name>
<dbReference type="InterPro" id="IPR012703">
    <property type="entry name" value="NH2EtPonate_pyrv_transaminase"/>
</dbReference>
<evidence type="ECO:0000256" key="5">
    <source>
        <dbReference type="ARBA" id="ARBA00023317"/>
    </source>
</evidence>
<dbReference type="PANTHER" id="PTHR42778:SF1">
    <property type="entry name" value="2-AMINOETHYLPHOSPHONATE--PYRUVATE TRANSAMINASE"/>
    <property type="match status" value="1"/>
</dbReference>
<sequence length="625" mass="70910">MVKKAVILAGGMGSRLRERTKDHPKGFIKIDNLSIVEQSILKLIEAGIETIIIGTGYLSEQYDQLSLKYPQIQCVRNNDYEHTGSMYTLCNLKNHVSEDFLLLESDLIYEKKALGILINHKERDVILASGFTHSNDEVFIETDENNLLVNMSKNSGELKDLHSELTGITKLSIETFKVMCDFAESIFPENKQLDYETALVGISSQRNIYVHKLQDFVWCEIDNEDHLLRAEKYIYPMITLKDKNFPPVKRNVLLNPGPATTTDTVKYAQIVPDICPREEEFGAVMETITGELTRLVANPDNYSCVLFGGSGTAAVESTLSSVIGNDAVLIINNGAYGKRMCQIAKTYNLNYIEYNSSSYEAIDLLSLEQTIQHCSKKISHLCVVHNETTTGLLNDINAIGGLCKKHQIQLIVDAMSSFAAIPIDMDVMNISYLVASSNKNLQAMAGVSFVIARTEDLDNTEHIPARNFYLHLYSQYKYFLETKQMRFTPPVQTLYALKQAIVELNIEGIKRRYERYSKAWEVLINGITQLGLTYLVQKEHQSKIITAIVEPSIETYKFEEMHDYFYRKGYTIYPGKPGIEDTFRIANIGDITCKDMELFITMLENYLRSIGYLPERNEKNGFSKA</sequence>
<keyword evidence="5 7" id="KW-0670">Pyruvate</keyword>
<dbReference type="InterPro" id="IPR015422">
    <property type="entry name" value="PyrdxlP-dep_Trfase_small"/>
</dbReference>
<proteinExistence type="inferred from homology"/>
<dbReference type="EC" id="2.6.1.37" evidence="7"/>
<keyword evidence="2 7" id="KW-0032">Aminotransferase</keyword>
<protein>
    <recommendedName>
        <fullName evidence="7">2-aminoethylphosphonate--pyruvate transaminase</fullName>
        <ecNumber evidence="7">2.6.1.37</ecNumber>
    </recommendedName>
    <alternativeName>
        <fullName evidence="7">2-aminoethylphosphonate aminotransferase</fullName>
    </alternativeName>
    <alternativeName>
        <fullName evidence="7">AEP transaminase</fullName>
        <shortName evidence="7">AEPT</shortName>
    </alternativeName>
</protein>
<dbReference type="NCBIfam" id="TIGR03301">
    <property type="entry name" value="PhnW-AepZ"/>
    <property type="match status" value="1"/>
</dbReference>
<dbReference type="InterPro" id="IPR015424">
    <property type="entry name" value="PyrdxlP-dep_Trfase"/>
</dbReference>
<evidence type="ECO:0000256" key="6">
    <source>
        <dbReference type="ARBA" id="ARBA00049460"/>
    </source>
</evidence>
<evidence type="ECO:0000259" key="9">
    <source>
        <dbReference type="Pfam" id="PF00483"/>
    </source>
</evidence>
<dbReference type="InterPro" id="IPR015421">
    <property type="entry name" value="PyrdxlP-dep_Trfase_major"/>
</dbReference>
<dbReference type="InterPro" id="IPR029044">
    <property type="entry name" value="Nucleotide-diphossugar_trans"/>
</dbReference>
<feature type="domain" description="Nucleotidyl transferase" evidence="9">
    <location>
        <begin position="4"/>
        <end position="127"/>
    </location>
</feature>
<accession>A0ABT8GU91</accession>
<dbReference type="HAMAP" id="MF_01376">
    <property type="entry name" value="PhnW_aminotrans_5"/>
    <property type="match status" value="1"/>
</dbReference>
<evidence type="ECO:0000256" key="3">
    <source>
        <dbReference type="ARBA" id="ARBA00022679"/>
    </source>
</evidence>
<evidence type="ECO:0000313" key="10">
    <source>
        <dbReference type="EMBL" id="MDN4494975.1"/>
    </source>
</evidence>
<evidence type="ECO:0000313" key="11">
    <source>
        <dbReference type="Proteomes" id="UP001172743"/>
    </source>
</evidence>
<feature type="modified residue" description="N6-(pyridoxal phosphate)lysine" evidence="7">
    <location>
        <position position="439"/>
    </location>
</feature>
<keyword evidence="3 7" id="KW-0808">Transferase</keyword>
<dbReference type="PANTHER" id="PTHR42778">
    <property type="entry name" value="2-AMINOETHYLPHOSPHONATE--PYRUVATE TRANSAMINASE"/>
    <property type="match status" value="1"/>
</dbReference>
<dbReference type="Gene3D" id="3.40.640.10">
    <property type="entry name" value="Type I PLP-dependent aspartate aminotransferase-like (Major domain)"/>
    <property type="match status" value="1"/>
</dbReference>
<dbReference type="NCBIfam" id="NF010006">
    <property type="entry name" value="PRK13479.1"/>
    <property type="match status" value="1"/>
</dbReference>
<comment type="catalytic activity">
    <reaction evidence="6 7">
        <text>(2-aminoethyl)phosphonate + pyruvate = phosphonoacetaldehyde + L-alanine</text>
        <dbReference type="Rhea" id="RHEA:17021"/>
        <dbReference type="ChEBI" id="CHEBI:15361"/>
        <dbReference type="ChEBI" id="CHEBI:57418"/>
        <dbReference type="ChEBI" id="CHEBI:57972"/>
        <dbReference type="ChEBI" id="CHEBI:58383"/>
        <dbReference type="EC" id="2.6.1.37"/>
    </reaction>
</comment>
<comment type="caution">
    <text evidence="10">The sequence shown here is derived from an EMBL/GenBank/DDBJ whole genome shotgun (WGS) entry which is preliminary data.</text>
</comment>
<dbReference type="Gene3D" id="3.90.550.10">
    <property type="entry name" value="Spore Coat Polysaccharide Biosynthesis Protein SpsA, Chain A"/>
    <property type="match status" value="1"/>
</dbReference>
<dbReference type="Pfam" id="PF00266">
    <property type="entry name" value="Aminotran_5"/>
    <property type="match status" value="1"/>
</dbReference>
<comment type="function">
    <text evidence="7">Involved in phosphonate degradation.</text>
</comment>
<dbReference type="EMBL" id="JAUHTQ010000014">
    <property type="protein sequence ID" value="MDN4494975.1"/>
    <property type="molecule type" value="Genomic_DNA"/>
</dbReference>
<reference evidence="10" key="1">
    <citation type="submission" date="2023-07" db="EMBL/GenBank/DDBJ databases">
        <title>Ureibacillus sp. isolated from freshwater well.</title>
        <authorList>
            <person name="Kirdat K."/>
            <person name="Bhatt A."/>
            <person name="Teware R."/>
            <person name="Bhavsar Y."/>
            <person name="Yadav A."/>
        </authorList>
    </citation>
    <scope>NUCLEOTIDE SEQUENCE</scope>
    <source>
        <strain evidence="10">BA0131</strain>
    </source>
</reference>
<evidence type="ECO:0000256" key="2">
    <source>
        <dbReference type="ARBA" id="ARBA00022576"/>
    </source>
</evidence>
<comment type="cofactor">
    <cofactor evidence="1 7">
        <name>pyridoxal 5'-phosphate</name>
        <dbReference type="ChEBI" id="CHEBI:597326"/>
    </cofactor>
</comment>
<comment type="subunit">
    <text evidence="7">Homodimer.</text>
</comment>
<comment type="similarity">
    <text evidence="7">Belongs to the class-V pyridoxal-phosphate-dependent aminotransferase family. PhnW subfamily.</text>
</comment>
<dbReference type="Pfam" id="PF00483">
    <property type="entry name" value="NTP_transferase"/>
    <property type="match status" value="1"/>
</dbReference>
<evidence type="ECO:0000256" key="4">
    <source>
        <dbReference type="ARBA" id="ARBA00022898"/>
    </source>
</evidence>
<dbReference type="Gene3D" id="3.90.1150.10">
    <property type="entry name" value="Aspartate Aminotransferase, domain 1"/>
    <property type="match status" value="1"/>
</dbReference>
<dbReference type="RefSeq" id="WP_301139293.1">
    <property type="nucleotide sequence ID" value="NZ_JAUHTQ010000014.1"/>
</dbReference>
<keyword evidence="4 7" id="KW-0663">Pyridoxal phosphate</keyword>
<dbReference type="SUPFAM" id="SSF53383">
    <property type="entry name" value="PLP-dependent transferases"/>
    <property type="match status" value="1"/>
</dbReference>
<keyword evidence="11" id="KW-1185">Reference proteome</keyword>
<dbReference type="Proteomes" id="UP001172743">
    <property type="component" value="Unassembled WGS sequence"/>
</dbReference>
<feature type="domain" description="Aminotransferase class V" evidence="8">
    <location>
        <begin position="277"/>
        <end position="548"/>
    </location>
</feature>
<dbReference type="CDD" id="cd02523">
    <property type="entry name" value="PC_cytidylyltransferase"/>
    <property type="match status" value="1"/>
</dbReference>
<gene>
    <name evidence="7" type="primary">phnW</name>
    <name evidence="10" type="ORF">QYB95_15580</name>
</gene>
<evidence type="ECO:0000259" key="8">
    <source>
        <dbReference type="Pfam" id="PF00266"/>
    </source>
</evidence>
<dbReference type="GO" id="GO:0047304">
    <property type="term" value="F:2-aminoethylphosphonate-pyruvate transaminase activity"/>
    <property type="evidence" value="ECO:0007669"/>
    <property type="project" value="UniProtKB-EC"/>
</dbReference>
<dbReference type="InterPro" id="IPR000192">
    <property type="entry name" value="Aminotrans_V_dom"/>
</dbReference>
<organism evidence="10 11">
    <name type="scientific">Ureibacillus aquaedulcis</name>
    <dbReference type="NCBI Taxonomy" id="3058421"/>
    <lineage>
        <taxon>Bacteria</taxon>
        <taxon>Bacillati</taxon>
        <taxon>Bacillota</taxon>
        <taxon>Bacilli</taxon>
        <taxon>Bacillales</taxon>
        <taxon>Caryophanaceae</taxon>
        <taxon>Ureibacillus</taxon>
    </lineage>
</organism>
<evidence type="ECO:0000256" key="1">
    <source>
        <dbReference type="ARBA" id="ARBA00001933"/>
    </source>
</evidence>
<dbReference type="SUPFAM" id="SSF53448">
    <property type="entry name" value="Nucleotide-diphospho-sugar transferases"/>
    <property type="match status" value="1"/>
</dbReference>